<evidence type="ECO:0000313" key="2">
    <source>
        <dbReference type="EMBL" id="RHA60761.1"/>
    </source>
</evidence>
<evidence type="ECO:0008006" key="5">
    <source>
        <dbReference type="Google" id="ProtNLM"/>
    </source>
</evidence>
<gene>
    <name evidence="2" type="ORF">DW927_19725</name>
    <name evidence="1" type="ORF">GMD50_05860</name>
</gene>
<accession>A0A413SAX8</accession>
<sequence>MIGSIGAESRYSTGYNNLKPNRNQNKWADTLAQTVDKEDISSRADINRAKKSTVMDSYLALSGKTINTLKQEYSEYESENYRIVPDNEAECFDIYNKDGERLGAFSYSDIKIRQDETTGKQFLISEHGTMSYDALVLDDELKDALQNVMDKDSLDVETLQGFTLNTHSGTGIQYLVKDGEEGRGGKVLLQNEADWKRYEELAEMYFDKYPNLIESREEGFIWADLEIRGMAKRTDQGIISIGADGMSYSDNENYKNNWSVRFSGSMYEKLYEWLQNNKDSMEEIHKFSTWQKVFDEIGGTYERVWSKEELDQGYLNN</sequence>
<dbReference type="RefSeq" id="WP_015568070.1">
    <property type="nucleotide sequence ID" value="NZ_JBGKEX010000003.1"/>
</dbReference>
<dbReference type="EMBL" id="WNAJ01000005">
    <property type="protein sequence ID" value="MTR84594.1"/>
    <property type="molecule type" value="Genomic_DNA"/>
</dbReference>
<proteinExistence type="predicted"/>
<organism evidence="2 3">
    <name type="scientific">Roseburia intestinalis</name>
    <dbReference type="NCBI Taxonomy" id="166486"/>
    <lineage>
        <taxon>Bacteria</taxon>
        <taxon>Bacillati</taxon>
        <taxon>Bacillota</taxon>
        <taxon>Clostridia</taxon>
        <taxon>Lachnospirales</taxon>
        <taxon>Lachnospiraceae</taxon>
        <taxon>Roseburia</taxon>
    </lineage>
</organism>
<reference evidence="2 3" key="1">
    <citation type="submission" date="2018-08" db="EMBL/GenBank/DDBJ databases">
        <title>A genome reference for cultivated species of the human gut microbiota.</title>
        <authorList>
            <person name="Zou Y."/>
            <person name="Xue W."/>
            <person name="Luo G."/>
        </authorList>
    </citation>
    <scope>NUCLEOTIDE SEQUENCE [LARGE SCALE GENOMIC DNA]</scope>
    <source>
        <strain evidence="2 3">AM43-11</strain>
    </source>
</reference>
<dbReference type="AlphaFoldDB" id="A0A413SAX8"/>
<evidence type="ECO:0000313" key="1">
    <source>
        <dbReference type="EMBL" id="MTR84594.1"/>
    </source>
</evidence>
<dbReference type="Proteomes" id="UP000478483">
    <property type="component" value="Unassembled WGS sequence"/>
</dbReference>
<name>A0A413SAX8_9FIRM</name>
<dbReference type="EMBL" id="QSFP01000045">
    <property type="protein sequence ID" value="RHA60761.1"/>
    <property type="molecule type" value="Genomic_DNA"/>
</dbReference>
<reference evidence="1 4" key="2">
    <citation type="journal article" date="2019" name="Nat. Med.">
        <title>A library of human gut bacterial isolates paired with longitudinal multiomics data enables mechanistic microbiome research.</title>
        <authorList>
            <person name="Poyet M."/>
            <person name="Groussin M."/>
            <person name="Gibbons S.M."/>
            <person name="Avila-Pacheco J."/>
            <person name="Jiang X."/>
            <person name="Kearney S.M."/>
            <person name="Perrotta A.R."/>
            <person name="Berdy B."/>
            <person name="Zhao S."/>
            <person name="Lieberman T.D."/>
            <person name="Swanson P.K."/>
            <person name="Smith M."/>
            <person name="Roesemann S."/>
            <person name="Alexander J.E."/>
            <person name="Rich S.A."/>
            <person name="Livny J."/>
            <person name="Vlamakis H."/>
            <person name="Clish C."/>
            <person name="Bullock K."/>
            <person name="Deik A."/>
            <person name="Scott J."/>
            <person name="Pierce K.A."/>
            <person name="Xavier R.J."/>
            <person name="Alm E.J."/>
        </authorList>
    </citation>
    <scope>NUCLEOTIDE SEQUENCE [LARGE SCALE GENOMIC DNA]</scope>
    <source>
        <strain evidence="1 4">BIOML-A1</strain>
    </source>
</reference>
<evidence type="ECO:0000313" key="3">
    <source>
        <dbReference type="Proteomes" id="UP000284465"/>
    </source>
</evidence>
<dbReference type="Proteomes" id="UP000284465">
    <property type="component" value="Unassembled WGS sequence"/>
</dbReference>
<protein>
    <recommendedName>
        <fullName evidence="5">DUF4885 domain-containing protein</fullName>
    </recommendedName>
</protein>
<comment type="caution">
    <text evidence="2">The sequence shown here is derived from an EMBL/GenBank/DDBJ whole genome shotgun (WGS) entry which is preliminary data.</text>
</comment>
<evidence type="ECO:0000313" key="4">
    <source>
        <dbReference type="Proteomes" id="UP000478483"/>
    </source>
</evidence>